<keyword evidence="4" id="KW-0997">Cell inner membrane</keyword>
<feature type="transmembrane region" description="Helical" evidence="9">
    <location>
        <begin position="320"/>
        <end position="341"/>
    </location>
</feature>
<dbReference type="GO" id="GO:0015173">
    <property type="term" value="F:aromatic amino acid transmembrane transporter activity"/>
    <property type="evidence" value="ECO:0007669"/>
    <property type="project" value="InterPro"/>
</dbReference>
<dbReference type="GO" id="GO:0003333">
    <property type="term" value="P:amino acid transmembrane transport"/>
    <property type="evidence" value="ECO:0007669"/>
    <property type="project" value="InterPro"/>
</dbReference>
<keyword evidence="11" id="KW-1185">Reference proteome</keyword>
<dbReference type="Pfam" id="PF03222">
    <property type="entry name" value="Trp_Tyr_perm"/>
    <property type="match status" value="1"/>
</dbReference>
<evidence type="ECO:0000256" key="3">
    <source>
        <dbReference type="ARBA" id="ARBA00022475"/>
    </source>
</evidence>
<dbReference type="AlphaFoldDB" id="A0A0K8MEG5"/>
<feature type="transmembrane region" description="Helical" evidence="9">
    <location>
        <begin position="185"/>
        <end position="208"/>
    </location>
</feature>
<evidence type="ECO:0000256" key="8">
    <source>
        <dbReference type="ARBA" id="ARBA00023136"/>
    </source>
</evidence>
<protein>
    <submittedName>
        <fullName evidence="10">Tyrosine-specific transport protein</fullName>
    </submittedName>
</protein>
<keyword evidence="7 9" id="KW-1133">Transmembrane helix</keyword>
<evidence type="ECO:0000256" key="7">
    <source>
        <dbReference type="ARBA" id="ARBA00022989"/>
    </source>
</evidence>
<accession>A0A0K8MEG5</accession>
<comment type="caution">
    <text evidence="10">The sequence shown here is derived from an EMBL/GenBank/DDBJ whole genome shotgun (WGS) entry which is preliminary data.</text>
</comment>
<evidence type="ECO:0000256" key="6">
    <source>
        <dbReference type="ARBA" id="ARBA00022970"/>
    </source>
</evidence>
<feature type="transmembrane region" description="Helical" evidence="9">
    <location>
        <begin position="77"/>
        <end position="99"/>
    </location>
</feature>
<name>A0A0K8MEG5_9PROT</name>
<dbReference type="PRINTS" id="PR00166">
    <property type="entry name" value="AROAAPRMEASE"/>
</dbReference>
<keyword evidence="3" id="KW-1003">Cell membrane</keyword>
<evidence type="ECO:0000256" key="1">
    <source>
        <dbReference type="ARBA" id="ARBA00004429"/>
    </source>
</evidence>
<dbReference type="InterPro" id="IPR013059">
    <property type="entry name" value="Trp_tyr_transpt"/>
</dbReference>
<gene>
    <name evidence="10" type="primary">tyrP_2</name>
    <name evidence="10" type="ORF">Cva_01277</name>
</gene>
<feature type="transmembrane region" description="Helical" evidence="9">
    <location>
        <begin position="220"/>
        <end position="246"/>
    </location>
</feature>
<evidence type="ECO:0000313" key="11">
    <source>
        <dbReference type="Proteomes" id="UP000036771"/>
    </source>
</evidence>
<dbReference type="PANTHER" id="PTHR46997:SF2">
    <property type="entry name" value="TYROSINE-SPECIFIC TRANSPORT SYSTEM"/>
    <property type="match status" value="1"/>
</dbReference>
<reference evidence="10 11" key="1">
    <citation type="submission" date="2015-03" db="EMBL/GenBank/DDBJ databases">
        <title>Caedibacter varicaedens, whole genome shotgun sequence.</title>
        <authorList>
            <person name="Suzuki H."/>
            <person name="Dapper A.L."/>
            <person name="Gibson A.K."/>
            <person name="Jackson C."/>
            <person name="Lee H."/>
            <person name="Pejaver V.R."/>
            <person name="Doak T."/>
            <person name="Lynch M."/>
        </authorList>
    </citation>
    <scope>NUCLEOTIDE SEQUENCE [LARGE SCALE GENOMIC DNA]</scope>
</reference>
<evidence type="ECO:0000256" key="5">
    <source>
        <dbReference type="ARBA" id="ARBA00022692"/>
    </source>
</evidence>
<comment type="subcellular location">
    <subcellularLocation>
        <location evidence="1">Cell inner membrane</location>
        <topology evidence="1">Multi-pass membrane protein</topology>
    </subcellularLocation>
</comment>
<dbReference type="Gene3D" id="1.20.1740.10">
    <property type="entry name" value="Amino acid/polyamine transporter I"/>
    <property type="match status" value="1"/>
</dbReference>
<organism evidence="10 11">
    <name type="scientific">Caedimonas varicaedens</name>
    <dbReference type="NCBI Taxonomy" id="1629334"/>
    <lineage>
        <taxon>Bacteria</taxon>
        <taxon>Pseudomonadati</taxon>
        <taxon>Pseudomonadota</taxon>
        <taxon>Alphaproteobacteria</taxon>
        <taxon>Holosporales</taxon>
        <taxon>Caedimonadaceae</taxon>
        <taxon>Caedimonas</taxon>
    </lineage>
</organism>
<evidence type="ECO:0000256" key="2">
    <source>
        <dbReference type="ARBA" id="ARBA00022448"/>
    </source>
</evidence>
<evidence type="ECO:0000256" key="9">
    <source>
        <dbReference type="SAM" id="Phobius"/>
    </source>
</evidence>
<dbReference type="GO" id="GO:0005886">
    <property type="term" value="C:plasma membrane"/>
    <property type="evidence" value="ECO:0007669"/>
    <property type="project" value="UniProtKB-SubCell"/>
</dbReference>
<dbReference type="PANTHER" id="PTHR46997">
    <property type="entry name" value="LOW AFFINITY TRYPTOPHAN PERMEASE-RELATED"/>
    <property type="match status" value="1"/>
</dbReference>
<evidence type="ECO:0000313" key="10">
    <source>
        <dbReference type="EMBL" id="GAO98613.1"/>
    </source>
</evidence>
<sequence length="406" mass="44203">MKKLILSICLVAGTSIGAGMIALPMALCKIGILPTIVLILGVWFFMYLSSLIGAEINLRAGHGLPLGKLGSLYSGPIASSIGTVSLILLIYALLCAYLYGGASILQSFFASHLEWSLELKGIVLIYTLLLAIVLAAPVGSVLEVNRVLFGSLLIFFALLVLGLLYKVDSTHLPLVEKLSLQLDSWTGAIPLLSTSFGFQVVLHTLTNFCDRDPVLLKRSIFWGSLIPTIVYILWTISTLGVLYHFAPLEYQQLLVGKLEVGQFIQALAQTASWPLVQMLAAVISIVAIVKSSVGIGLALSDAWQEQFGKLNAKRQNTLKMVSVVLTLIPPLGMALFVPQLFLKALRFGGMVSIVIAILLPLWLITRPKAQERKVFYALTQRQDIQMLCLGFGILVILCEVINIIIN</sequence>
<evidence type="ECO:0000256" key="4">
    <source>
        <dbReference type="ARBA" id="ARBA00022519"/>
    </source>
</evidence>
<feature type="transmembrane region" description="Helical" evidence="9">
    <location>
        <begin position="36"/>
        <end position="56"/>
    </location>
</feature>
<keyword evidence="5 9" id="KW-0812">Transmembrane</keyword>
<feature type="transmembrane region" description="Helical" evidence="9">
    <location>
        <begin position="275"/>
        <end position="299"/>
    </location>
</feature>
<dbReference type="STRING" id="1629334.Cva_01277"/>
<dbReference type="Proteomes" id="UP000036771">
    <property type="component" value="Unassembled WGS sequence"/>
</dbReference>
<feature type="transmembrane region" description="Helical" evidence="9">
    <location>
        <begin position="119"/>
        <end position="140"/>
    </location>
</feature>
<feature type="transmembrane region" description="Helical" evidence="9">
    <location>
        <begin position="386"/>
        <end position="405"/>
    </location>
</feature>
<dbReference type="InterPro" id="IPR018227">
    <property type="entry name" value="Amino_acid_transport_2"/>
</dbReference>
<feature type="transmembrane region" description="Helical" evidence="9">
    <location>
        <begin position="147"/>
        <end position="165"/>
    </location>
</feature>
<feature type="transmembrane region" description="Helical" evidence="9">
    <location>
        <begin position="347"/>
        <end position="365"/>
    </location>
</feature>
<keyword evidence="2" id="KW-0813">Transport</keyword>
<keyword evidence="6" id="KW-0029">Amino-acid transport</keyword>
<keyword evidence="8 9" id="KW-0472">Membrane</keyword>
<proteinExistence type="predicted"/>
<dbReference type="EMBL" id="BBVC01000071">
    <property type="protein sequence ID" value="GAO98613.1"/>
    <property type="molecule type" value="Genomic_DNA"/>
</dbReference>